<evidence type="ECO:0000313" key="3">
    <source>
        <dbReference type="Proteomes" id="UP000074914"/>
    </source>
</evidence>
<feature type="compositionally biased region" description="Polar residues" evidence="1">
    <location>
        <begin position="20"/>
        <end position="40"/>
    </location>
</feature>
<gene>
    <name evidence="2" type="ORF">CPter291_3206</name>
</gene>
<feature type="region of interest" description="Disordered" evidence="1">
    <location>
        <begin position="20"/>
        <end position="53"/>
    </location>
</feature>
<reference evidence="2 3" key="1">
    <citation type="submission" date="2015-11" db="EMBL/GenBank/DDBJ databases">
        <title>Exploring the genomic traits of fungus-feeding bacterial genus Collimonas.</title>
        <authorList>
            <person name="Song C."/>
            <person name="Schmidt R."/>
            <person name="de Jager V."/>
            <person name="Krzyzanowska D."/>
            <person name="Jongedijk E."/>
            <person name="Cankar K."/>
            <person name="Beekwilder J."/>
            <person name="van Veen A."/>
            <person name="de Boer W."/>
            <person name="van Veen J.A."/>
            <person name="Garbeva P."/>
        </authorList>
    </citation>
    <scope>NUCLEOTIDE SEQUENCE [LARGE SCALE GENOMIC DNA]</scope>
    <source>
        <strain evidence="2 3">Ter291</strain>
    </source>
</reference>
<dbReference type="Proteomes" id="UP000074914">
    <property type="component" value="Chromosome"/>
</dbReference>
<name>A0ABM5Z945_9BURK</name>
<organism evidence="2 3">
    <name type="scientific">Collimonas pratensis</name>
    <dbReference type="NCBI Taxonomy" id="279113"/>
    <lineage>
        <taxon>Bacteria</taxon>
        <taxon>Pseudomonadati</taxon>
        <taxon>Pseudomonadota</taxon>
        <taxon>Betaproteobacteria</taxon>
        <taxon>Burkholderiales</taxon>
        <taxon>Oxalobacteraceae</taxon>
        <taxon>Collimonas</taxon>
    </lineage>
</organism>
<proteinExistence type="predicted"/>
<dbReference type="EMBL" id="CP013236">
    <property type="protein sequence ID" value="AMP15443.1"/>
    <property type="molecule type" value="Genomic_DNA"/>
</dbReference>
<protein>
    <submittedName>
        <fullName evidence="2">Uncharacterized protein</fullName>
    </submittedName>
</protein>
<accession>A0ABM5Z945</accession>
<keyword evidence="3" id="KW-1185">Reference proteome</keyword>
<evidence type="ECO:0000313" key="2">
    <source>
        <dbReference type="EMBL" id="AMP15443.1"/>
    </source>
</evidence>
<evidence type="ECO:0000256" key="1">
    <source>
        <dbReference type="SAM" id="MobiDB-lite"/>
    </source>
</evidence>
<sequence>MQLQAPGQILIDHYHPLRSNSQFELSQQSSSPQHGFSRQQPAHPMLTLAQNNQ</sequence>